<dbReference type="Gramene" id="CDP20603">
    <property type="protein sequence ID" value="CDP20603"/>
    <property type="gene ID" value="GSCOC_T00003074001"/>
</dbReference>
<gene>
    <name evidence="1" type="ORF">GSCOC_T00003074001</name>
</gene>
<name>A0A068VLP6_COFCA</name>
<dbReference type="Proteomes" id="UP000295252">
    <property type="component" value="Unassembled WGS sequence"/>
</dbReference>
<reference evidence="2" key="1">
    <citation type="journal article" date="2014" name="Science">
        <title>The coffee genome provides insight into the convergent evolution of caffeine biosynthesis.</title>
        <authorList>
            <person name="Denoeud F."/>
            <person name="Carretero-Paulet L."/>
            <person name="Dereeper A."/>
            <person name="Droc G."/>
            <person name="Guyot R."/>
            <person name="Pietrella M."/>
            <person name="Zheng C."/>
            <person name="Alberti A."/>
            <person name="Anthony F."/>
            <person name="Aprea G."/>
            <person name="Aury J.M."/>
            <person name="Bento P."/>
            <person name="Bernard M."/>
            <person name="Bocs S."/>
            <person name="Campa C."/>
            <person name="Cenci A."/>
            <person name="Combes M.C."/>
            <person name="Crouzillat D."/>
            <person name="Da Silva C."/>
            <person name="Daddiego L."/>
            <person name="De Bellis F."/>
            <person name="Dussert S."/>
            <person name="Garsmeur O."/>
            <person name="Gayraud T."/>
            <person name="Guignon V."/>
            <person name="Jahn K."/>
            <person name="Jamilloux V."/>
            <person name="Joet T."/>
            <person name="Labadie K."/>
            <person name="Lan T."/>
            <person name="Leclercq J."/>
            <person name="Lepelley M."/>
            <person name="Leroy T."/>
            <person name="Li L.T."/>
            <person name="Librado P."/>
            <person name="Lopez L."/>
            <person name="Munoz A."/>
            <person name="Noel B."/>
            <person name="Pallavicini A."/>
            <person name="Perrotta G."/>
            <person name="Poncet V."/>
            <person name="Pot D."/>
            <person name="Priyono X."/>
            <person name="Rigoreau M."/>
            <person name="Rouard M."/>
            <person name="Rozas J."/>
            <person name="Tranchant-Dubreuil C."/>
            <person name="VanBuren R."/>
            <person name="Zhang Q."/>
            <person name="Andrade A.C."/>
            <person name="Argout X."/>
            <person name="Bertrand B."/>
            <person name="de Kochko A."/>
            <person name="Graziosi G."/>
            <person name="Henry R.J."/>
            <person name="Jayarama X."/>
            <person name="Ming R."/>
            <person name="Nagai C."/>
            <person name="Rounsley S."/>
            <person name="Sankoff D."/>
            <person name="Giuliano G."/>
            <person name="Albert V.A."/>
            <person name="Wincker P."/>
            <person name="Lashermes P."/>
        </authorList>
    </citation>
    <scope>NUCLEOTIDE SEQUENCE [LARGE SCALE GENOMIC DNA]</scope>
    <source>
        <strain evidence="2">cv. DH200-94</strain>
    </source>
</reference>
<dbReference type="AlphaFoldDB" id="A0A068VLP6"/>
<dbReference type="InParanoid" id="A0A068VLP6"/>
<protein>
    <submittedName>
        <fullName evidence="1">DH200=94 genomic scaffold, scaffold_1414</fullName>
    </submittedName>
</protein>
<organism evidence="1 2">
    <name type="scientific">Coffea canephora</name>
    <name type="common">Robusta coffee</name>
    <dbReference type="NCBI Taxonomy" id="49390"/>
    <lineage>
        <taxon>Eukaryota</taxon>
        <taxon>Viridiplantae</taxon>
        <taxon>Streptophyta</taxon>
        <taxon>Embryophyta</taxon>
        <taxon>Tracheophyta</taxon>
        <taxon>Spermatophyta</taxon>
        <taxon>Magnoliopsida</taxon>
        <taxon>eudicotyledons</taxon>
        <taxon>Gunneridae</taxon>
        <taxon>Pentapetalae</taxon>
        <taxon>asterids</taxon>
        <taxon>lamiids</taxon>
        <taxon>Gentianales</taxon>
        <taxon>Rubiaceae</taxon>
        <taxon>Ixoroideae</taxon>
        <taxon>Gardenieae complex</taxon>
        <taxon>Bertiereae - Coffeeae clade</taxon>
        <taxon>Coffeeae</taxon>
        <taxon>Coffea</taxon>
    </lineage>
</organism>
<evidence type="ECO:0000313" key="1">
    <source>
        <dbReference type="EMBL" id="CDP20603.1"/>
    </source>
</evidence>
<keyword evidence="2" id="KW-1185">Reference proteome</keyword>
<evidence type="ECO:0000313" key="2">
    <source>
        <dbReference type="Proteomes" id="UP000295252"/>
    </source>
</evidence>
<dbReference type="EMBL" id="HG740498">
    <property type="protein sequence ID" value="CDP20603.1"/>
    <property type="molecule type" value="Genomic_DNA"/>
</dbReference>
<proteinExistence type="predicted"/>
<accession>A0A068VLP6</accession>
<sequence>MTHFSFYISFERTILNLWYSSVIYHHIYKQTTPE</sequence>